<dbReference type="Pfam" id="PF00106">
    <property type="entry name" value="adh_short"/>
    <property type="match status" value="1"/>
</dbReference>
<dbReference type="GO" id="GO:0016491">
    <property type="term" value="F:oxidoreductase activity"/>
    <property type="evidence" value="ECO:0007669"/>
    <property type="project" value="UniProtKB-KW"/>
</dbReference>
<dbReference type="AlphaFoldDB" id="A0ABD2WVB9"/>
<evidence type="ECO:0000256" key="2">
    <source>
        <dbReference type="ARBA" id="ARBA00005005"/>
    </source>
</evidence>
<dbReference type="Gene3D" id="1.10.287.4290">
    <property type="match status" value="1"/>
</dbReference>
<comment type="subcellular location">
    <subcellularLocation>
        <location evidence="1">Peroxisome</location>
    </subcellularLocation>
</comment>
<evidence type="ECO:0000256" key="4">
    <source>
        <dbReference type="ARBA" id="ARBA00022832"/>
    </source>
</evidence>
<dbReference type="GO" id="GO:0018812">
    <property type="term" value="F:3-hydroxyacyl-CoA dehydratase activity"/>
    <property type="evidence" value="ECO:0007669"/>
    <property type="project" value="UniProtKB-ARBA"/>
</dbReference>
<comment type="caution">
    <text evidence="12">The sequence shown here is derived from an EMBL/GenBank/DDBJ whole genome shotgun (WGS) entry which is preliminary data.</text>
</comment>
<dbReference type="GO" id="GO:0006631">
    <property type="term" value="P:fatty acid metabolic process"/>
    <property type="evidence" value="ECO:0007669"/>
    <property type="project" value="UniProtKB-KW"/>
</dbReference>
<dbReference type="SUPFAM" id="SSF51735">
    <property type="entry name" value="NAD(P)-binding Rossmann-fold domains"/>
    <property type="match status" value="1"/>
</dbReference>
<keyword evidence="6" id="KW-0443">Lipid metabolism</keyword>
<evidence type="ECO:0000256" key="8">
    <source>
        <dbReference type="ARBA" id="ARBA00023235"/>
    </source>
</evidence>
<organism evidence="12 13">
    <name type="scientific">Trichogramma kaykai</name>
    <dbReference type="NCBI Taxonomy" id="54128"/>
    <lineage>
        <taxon>Eukaryota</taxon>
        <taxon>Metazoa</taxon>
        <taxon>Ecdysozoa</taxon>
        <taxon>Arthropoda</taxon>
        <taxon>Hexapoda</taxon>
        <taxon>Insecta</taxon>
        <taxon>Pterygota</taxon>
        <taxon>Neoptera</taxon>
        <taxon>Endopterygota</taxon>
        <taxon>Hymenoptera</taxon>
        <taxon>Apocrita</taxon>
        <taxon>Proctotrupomorpha</taxon>
        <taxon>Chalcidoidea</taxon>
        <taxon>Trichogrammatidae</taxon>
        <taxon>Trichogramma</taxon>
    </lineage>
</organism>
<dbReference type="InterPro" id="IPR029069">
    <property type="entry name" value="HotDog_dom_sf"/>
</dbReference>
<dbReference type="Gene3D" id="3.10.129.10">
    <property type="entry name" value="Hotdog Thioesterase"/>
    <property type="match status" value="1"/>
</dbReference>
<reference evidence="12 13" key="1">
    <citation type="journal article" date="2024" name="bioRxiv">
        <title>A reference genome for Trichogramma kaykai: A tiny desert-dwelling parasitoid wasp with competing sex-ratio distorters.</title>
        <authorList>
            <person name="Culotta J."/>
            <person name="Lindsey A.R."/>
        </authorList>
    </citation>
    <scope>NUCLEOTIDE SEQUENCE [LARGE SCALE GENOMIC DNA]</scope>
    <source>
        <strain evidence="12 13">KSX58</strain>
    </source>
</reference>
<dbReference type="CDD" id="cd03448">
    <property type="entry name" value="HDE_HSD"/>
    <property type="match status" value="1"/>
</dbReference>
<dbReference type="PROSITE" id="PS00061">
    <property type="entry name" value="ADH_SHORT"/>
    <property type="match status" value="1"/>
</dbReference>
<dbReference type="GO" id="GO:0016853">
    <property type="term" value="F:isomerase activity"/>
    <property type="evidence" value="ECO:0007669"/>
    <property type="project" value="UniProtKB-KW"/>
</dbReference>
<dbReference type="Proteomes" id="UP001627154">
    <property type="component" value="Unassembled WGS sequence"/>
</dbReference>
<dbReference type="Pfam" id="PF01575">
    <property type="entry name" value="MaoC_dehydratas"/>
    <property type="match status" value="1"/>
</dbReference>
<evidence type="ECO:0000313" key="13">
    <source>
        <dbReference type="Proteomes" id="UP001627154"/>
    </source>
</evidence>
<evidence type="ECO:0000256" key="10">
    <source>
        <dbReference type="ARBA" id="ARBA00073497"/>
    </source>
</evidence>
<name>A0ABD2WVB9_9HYME</name>
<dbReference type="InterPro" id="IPR054357">
    <property type="entry name" value="MFE-2_N"/>
</dbReference>
<dbReference type="GO" id="GO:0005777">
    <property type="term" value="C:peroxisome"/>
    <property type="evidence" value="ECO:0007669"/>
    <property type="project" value="UniProtKB-SubCell"/>
</dbReference>
<evidence type="ECO:0000256" key="6">
    <source>
        <dbReference type="ARBA" id="ARBA00023098"/>
    </source>
</evidence>
<comment type="pathway">
    <text evidence="2">Lipid metabolism; fatty acid beta-oxidation.</text>
</comment>
<gene>
    <name evidence="12" type="ORF">TKK_009063</name>
</gene>
<dbReference type="PRINTS" id="PR00080">
    <property type="entry name" value="SDRFAMILY"/>
</dbReference>
<sequence>MADELRFDGRVVVVTGAGAGLGRAYALLFGSRGASVVVNDLGGGRHGDGSSTKVADTVVDEIRRAGGKAVANYDNVLDGDKIIQTALDAFGRIDIVINNAGILRDKSFQKMTETDWDLIHDVHLKGAMRVTKAAWPHLRKQGYGRIIMTSSNSGLYGNFGQPNYSAAKMGLVGLASTLALEGVKSNVLTNVIVPTAGSRLTEDIVPPDFFEQLKPEFIAPTVMWLCHEDCSENGSIIESAIGWTGKCRLYRSNGMMLRKNLNDMVTPEDVRNNWDAITSMSGAKAYDSIQEVTGEIMTTLENLKSASSSVSNKELVLHTNYTFRDSILYALGVGATRREPTDMQYLYENHENFSLVPTFYVTFGPIGCMTSSLLQDGLPDLQLDPTRILHGEQYLEIHKPLPTEAKVESRFTIQDVMDKGKGAVILVKYETFDVETGEKLATNQMSAFAVGAGGFGGPRNSPHVIPCIDAPKKKPCASVTQKTNSDQAALYRLSGDYNPLHMDDNMAIMSGYKEPILHGLCSLGFSARHVLQTFANGNPNALKALKVRFAAPVKPGETLRTDMWRNGNRIHFQTTVLENNSNVITGAYMDLHEAKSPASMSRNLCSTQNCESDGVFGQMADYCKSHPEQVKKINGVFHYIITQNGKPVSEWTLDLKKGVVCRGKPEGKIDTTLTIDDKDMVQMALGKINPQLAFMKGKLKIKGNIMLTQKLKSLIDANKPKL</sequence>
<dbReference type="EMBL" id="JBJJXI010000067">
    <property type="protein sequence ID" value="KAL3397026.1"/>
    <property type="molecule type" value="Genomic_DNA"/>
</dbReference>
<evidence type="ECO:0000259" key="11">
    <source>
        <dbReference type="SMART" id="SM00822"/>
    </source>
</evidence>
<dbReference type="Gene3D" id="3.40.50.720">
    <property type="entry name" value="NAD(P)-binding Rossmann-like Domain"/>
    <property type="match status" value="1"/>
</dbReference>
<protein>
    <recommendedName>
        <fullName evidence="10">Peroxisomal multifunctional enzyme type 2</fullName>
    </recommendedName>
</protein>
<dbReference type="InterPro" id="IPR002347">
    <property type="entry name" value="SDR_fam"/>
</dbReference>
<dbReference type="FunFam" id="3.40.50.720:FF:000185">
    <property type="entry name" value="peroxisomal multifunctional enzyme type 2"/>
    <property type="match status" value="1"/>
</dbReference>
<evidence type="ECO:0000256" key="5">
    <source>
        <dbReference type="ARBA" id="ARBA00023002"/>
    </source>
</evidence>
<dbReference type="InterPro" id="IPR002539">
    <property type="entry name" value="MaoC-like_dom"/>
</dbReference>
<proteinExistence type="inferred from homology"/>
<keyword evidence="5" id="KW-0560">Oxidoreductase</keyword>
<dbReference type="FunFam" id="3.10.129.10:FF:000013">
    <property type="entry name" value="Peroxisomal multifunctional enzyme type 2"/>
    <property type="match status" value="1"/>
</dbReference>
<dbReference type="SUPFAM" id="SSF55718">
    <property type="entry name" value="SCP-like"/>
    <property type="match status" value="1"/>
</dbReference>
<feature type="domain" description="Ketoreductase" evidence="11">
    <location>
        <begin position="10"/>
        <end position="197"/>
    </location>
</feature>
<dbReference type="PRINTS" id="PR00081">
    <property type="entry name" value="GDHRDH"/>
</dbReference>
<keyword evidence="8" id="KW-0413">Isomerase</keyword>
<evidence type="ECO:0000313" key="12">
    <source>
        <dbReference type="EMBL" id="KAL3397026.1"/>
    </source>
</evidence>
<dbReference type="InterPro" id="IPR020904">
    <property type="entry name" value="Sc_DH/Rdtase_CS"/>
</dbReference>
<dbReference type="InterPro" id="IPR057326">
    <property type="entry name" value="KR_dom"/>
</dbReference>
<evidence type="ECO:0000256" key="9">
    <source>
        <dbReference type="ARBA" id="ARBA00023239"/>
    </source>
</evidence>
<dbReference type="PANTHER" id="PTHR45024">
    <property type="entry name" value="DEHYDROGENASES, SHORT CHAIN"/>
    <property type="match status" value="1"/>
</dbReference>
<dbReference type="Gene3D" id="3.30.1050.10">
    <property type="entry name" value="SCP2 sterol-binding domain"/>
    <property type="match status" value="1"/>
</dbReference>
<dbReference type="Pfam" id="PF02036">
    <property type="entry name" value="SCP2"/>
    <property type="match status" value="1"/>
</dbReference>
<dbReference type="SMART" id="SM00822">
    <property type="entry name" value="PKS_KR"/>
    <property type="match status" value="1"/>
</dbReference>
<dbReference type="PANTHER" id="PTHR45024:SF2">
    <property type="entry name" value="SCP2 DOMAIN-CONTAINING PROTEIN"/>
    <property type="match status" value="1"/>
</dbReference>
<dbReference type="InterPro" id="IPR051687">
    <property type="entry name" value="Peroxisomal_Beta-Oxidation"/>
</dbReference>
<keyword evidence="13" id="KW-1185">Reference proteome</keyword>
<dbReference type="InterPro" id="IPR036527">
    <property type="entry name" value="SCP2_sterol-bd_dom_sf"/>
</dbReference>
<dbReference type="SUPFAM" id="SSF54637">
    <property type="entry name" value="Thioesterase/thiol ester dehydrase-isomerase"/>
    <property type="match status" value="2"/>
</dbReference>
<evidence type="ECO:0000256" key="1">
    <source>
        <dbReference type="ARBA" id="ARBA00004275"/>
    </source>
</evidence>
<keyword evidence="7" id="KW-0576">Peroxisome</keyword>
<dbReference type="CDD" id="cd05353">
    <property type="entry name" value="hydroxyacyl-CoA-like_DH_SDR_c-like"/>
    <property type="match status" value="1"/>
</dbReference>
<comment type="similarity">
    <text evidence="3">Belongs to the short-chain dehydrogenases/reductases (SDR) family.</text>
</comment>
<accession>A0ABD2WVB9</accession>
<dbReference type="InterPro" id="IPR003033">
    <property type="entry name" value="SCP2_sterol-bd_dom"/>
</dbReference>
<evidence type="ECO:0000256" key="7">
    <source>
        <dbReference type="ARBA" id="ARBA00023140"/>
    </source>
</evidence>
<evidence type="ECO:0000256" key="3">
    <source>
        <dbReference type="ARBA" id="ARBA00006484"/>
    </source>
</evidence>
<keyword evidence="4" id="KW-0276">Fatty acid metabolism</keyword>
<keyword evidence="9" id="KW-0456">Lyase</keyword>
<dbReference type="Pfam" id="PF22622">
    <property type="entry name" value="MFE-2_hydrat-2_N"/>
    <property type="match status" value="1"/>
</dbReference>
<dbReference type="InterPro" id="IPR036291">
    <property type="entry name" value="NAD(P)-bd_dom_sf"/>
</dbReference>